<dbReference type="EMBL" id="JAUUCC010000086">
    <property type="protein sequence ID" value="MEE2053898.1"/>
    <property type="molecule type" value="Genomic_DNA"/>
</dbReference>
<dbReference type="RefSeq" id="WP_330160809.1">
    <property type="nucleotide sequence ID" value="NZ_BAAAJA010000044.1"/>
</dbReference>
<dbReference type="PROSITE" id="PS00211">
    <property type="entry name" value="ABC_TRANSPORTER_1"/>
    <property type="match status" value="1"/>
</dbReference>
<accession>A0ABU7KX97</accession>
<evidence type="ECO:0000313" key="6">
    <source>
        <dbReference type="Proteomes" id="UP001348641"/>
    </source>
</evidence>
<dbReference type="InterPro" id="IPR027417">
    <property type="entry name" value="P-loop_NTPase"/>
</dbReference>
<dbReference type="SMART" id="SM00382">
    <property type="entry name" value="AAA"/>
    <property type="match status" value="1"/>
</dbReference>
<comment type="caution">
    <text evidence="5">The sequence shown here is derived from an EMBL/GenBank/DDBJ whole genome shotgun (WGS) entry which is preliminary data.</text>
</comment>
<dbReference type="PROSITE" id="PS50893">
    <property type="entry name" value="ABC_TRANSPORTER_2"/>
    <property type="match status" value="1"/>
</dbReference>
<evidence type="ECO:0000256" key="3">
    <source>
        <dbReference type="ARBA" id="ARBA00022840"/>
    </source>
</evidence>
<reference evidence="5 6" key="1">
    <citation type="submission" date="2023-07" db="EMBL/GenBank/DDBJ databases">
        <authorList>
            <person name="Girao M."/>
            <person name="Carvalho M.F."/>
        </authorList>
    </citation>
    <scope>NUCLEOTIDE SEQUENCE [LARGE SCALE GENOMIC DNA]</scope>
    <source>
        <strain evidence="5 6">66/93</strain>
    </source>
</reference>
<evidence type="ECO:0000256" key="1">
    <source>
        <dbReference type="ARBA" id="ARBA00022448"/>
    </source>
</evidence>
<evidence type="ECO:0000256" key="2">
    <source>
        <dbReference type="ARBA" id="ARBA00022741"/>
    </source>
</evidence>
<dbReference type="SUPFAM" id="SSF52540">
    <property type="entry name" value="P-loop containing nucleoside triphosphate hydrolases"/>
    <property type="match status" value="1"/>
</dbReference>
<evidence type="ECO:0000259" key="4">
    <source>
        <dbReference type="PROSITE" id="PS50893"/>
    </source>
</evidence>
<dbReference type="PANTHER" id="PTHR24220">
    <property type="entry name" value="IMPORT ATP-BINDING PROTEIN"/>
    <property type="match status" value="1"/>
</dbReference>
<proteinExistence type="predicted"/>
<dbReference type="GO" id="GO:0005524">
    <property type="term" value="F:ATP binding"/>
    <property type="evidence" value="ECO:0007669"/>
    <property type="project" value="UniProtKB-KW"/>
</dbReference>
<dbReference type="PANTHER" id="PTHR24220:SF685">
    <property type="entry name" value="ABC TRANSPORTER RELATED"/>
    <property type="match status" value="1"/>
</dbReference>
<dbReference type="InterPro" id="IPR017871">
    <property type="entry name" value="ABC_transporter-like_CS"/>
</dbReference>
<dbReference type="Gene3D" id="3.40.50.300">
    <property type="entry name" value="P-loop containing nucleotide triphosphate hydrolases"/>
    <property type="match status" value="1"/>
</dbReference>
<name>A0ABU7KX97_9ACTN</name>
<evidence type="ECO:0000313" key="5">
    <source>
        <dbReference type="EMBL" id="MEE2053898.1"/>
    </source>
</evidence>
<dbReference type="CDD" id="cd03255">
    <property type="entry name" value="ABC_MJ0796_LolCDE_FtsE"/>
    <property type="match status" value="1"/>
</dbReference>
<dbReference type="InterPro" id="IPR003593">
    <property type="entry name" value="AAA+_ATPase"/>
</dbReference>
<feature type="domain" description="ABC transporter" evidence="4">
    <location>
        <begin position="4"/>
        <end position="241"/>
    </location>
</feature>
<keyword evidence="1" id="KW-0813">Transport</keyword>
<dbReference type="InterPro" id="IPR015854">
    <property type="entry name" value="ABC_transpr_LolD-like"/>
</dbReference>
<dbReference type="InterPro" id="IPR003439">
    <property type="entry name" value="ABC_transporter-like_ATP-bd"/>
</dbReference>
<organism evidence="5 6">
    <name type="scientific">Nocardiopsis tropica</name>
    <dbReference type="NCBI Taxonomy" id="109330"/>
    <lineage>
        <taxon>Bacteria</taxon>
        <taxon>Bacillati</taxon>
        <taxon>Actinomycetota</taxon>
        <taxon>Actinomycetes</taxon>
        <taxon>Streptosporangiales</taxon>
        <taxon>Nocardiopsidaceae</taxon>
        <taxon>Nocardiopsis</taxon>
    </lineage>
</organism>
<keyword evidence="3 5" id="KW-0067">ATP-binding</keyword>
<dbReference type="Pfam" id="PF00005">
    <property type="entry name" value="ABC_tran"/>
    <property type="match status" value="1"/>
</dbReference>
<protein>
    <submittedName>
        <fullName evidence="5">ABC transporter ATP-binding protein</fullName>
    </submittedName>
</protein>
<dbReference type="InterPro" id="IPR017911">
    <property type="entry name" value="MacB-like_ATP-bd"/>
</dbReference>
<keyword evidence="2" id="KW-0547">Nucleotide-binding</keyword>
<sequence length="242" mass="25943">MRAAELKGVCRTYGDGETKVTALDEVSWSFAASTFTAVMGPSGSGKSTLLQSVAGLIRPSAGTVLIGDTRIDTLPEKQLAVVRREQVGFVFQEFNLIPALTARENITLPFRLAGRKVDDAWLAAVTERAGIAHRLDHRPDELSGGQQQRVAVCRALITRPRLLCGDEPTGALDSESGRQVMTLLREAVDLFGQTLVLVTHDPIAAAYADEVLFLVDGRIADTMRQPTAQKVAEALTVMAGGA</sequence>
<gene>
    <name evidence="5" type="ORF">Q8A49_25690</name>
</gene>
<dbReference type="Proteomes" id="UP001348641">
    <property type="component" value="Unassembled WGS sequence"/>
</dbReference>